<gene>
    <name evidence="1" type="ORF">L3Q82_002884</name>
</gene>
<protein>
    <submittedName>
        <fullName evidence="1">Uncharacterized protein</fullName>
    </submittedName>
</protein>
<evidence type="ECO:0000313" key="1">
    <source>
        <dbReference type="EMBL" id="KAI3359376.1"/>
    </source>
</evidence>
<reference evidence="1" key="1">
    <citation type="submission" date="2022-04" db="EMBL/GenBank/DDBJ databases">
        <title>Jade perch genome.</title>
        <authorList>
            <person name="Chao B."/>
        </authorList>
    </citation>
    <scope>NUCLEOTIDE SEQUENCE</scope>
    <source>
        <strain evidence="1">CB-2022</strain>
    </source>
</reference>
<organism evidence="1 2">
    <name type="scientific">Scortum barcoo</name>
    <name type="common">barcoo grunter</name>
    <dbReference type="NCBI Taxonomy" id="214431"/>
    <lineage>
        <taxon>Eukaryota</taxon>
        <taxon>Metazoa</taxon>
        <taxon>Chordata</taxon>
        <taxon>Craniata</taxon>
        <taxon>Vertebrata</taxon>
        <taxon>Euteleostomi</taxon>
        <taxon>Actinopterygii</taxon>
        <taxon>Neopterygii</taxon>
        <taxon>Teleostei</taxon>
        <taxon>Neoteleostei</taxon>
        <taxon>Acanthomorphata</taxon>
        <taxon>Eupercaria</taxon>
        <taxon>Centrarchiformes</taxon>
        <taxon>Terapontoidei</taxon>
        <taxon>Terapontidae</taxon>
        <taxon>Scortum</taxon>
    </lineage>
</organism>
<sequence>MTVGVGTEPPTFQLLDNPLNHLSHCRSEVVGGAVGLAFALPEAIDSWTDQIKNNHVTKASQSLKDTSDTILKTLETLKKHFREIKEMLQKLAEVKCCIKNANRNCEDKQKIINFAIEMCEDETVREWLRANTHFLAFFELVNLFNFLKEELERRLSANSKKIDIIFVAHGGIEETFIPAGALLPLSTIVDVVLYSPWNCFIDAGIAYGISTGNIQPQHRDFFCVGENCTIRDVFHRPTNLPNCWNSMRRAEDNSFL</sequence>
<comment type="caution">
    <text evidence="1">The sequence shown here is derived from an EMBL/GenBank/DDBJ whole genome shotgun (WGS) entry which is preliminary data.</text>
</comment>
<dbReference type="Proteomes" id="UP000831701">
    <property type="component" value="Chromosome 17"/>
</dbReference>
<accession>A0ACB8VV70</accession>
<dbReference type="EMBL" id="CM041547">
    <property type="protein sequence ID" value="KAI3359376.1"/>
    <property type="molecule type" value="Genomic_DNA"/>
</dbReference>
<keyword evidence="2" id="KW-1185">Reference proteome</keyword>
<name>A0ACB8VV70_9TELE</name>
<proteinExistence type="predicted"/>
<evidence type="ECO:0000313" key="2">
    <source>
        <dbReference type="Proteomes" id="UP000831701"/>
    </source>
</evidence>